<organism evidence="2 3">
    <name type="scientific">Heyndrickxia vini</name>
    <dbReference type="NCBI Taxonomy" id="1476025"/>
    <lineage>
        <taxon>Bacteria</taxon>
        <taxon>Bacillati</taxon>
        <taxon>Bacillota</taxon>
        <taxon>Bacilli</taxon>
        <taxon>Bacillales</taxon>
        <taxon>Bacillaceae</taxon>
        <taxon>Heyndrickxia</taxon>
    </lineage>
</organism>
<dbReference type="Gene3D" id="3.90.1200.10">
    <property type="match status" value="1"/>
</dbReference>
<dbReference type="InterPro" id="IPR047175">
    <property type="entry name" value="CotS-like"/>
</dbReference>
<protein>
    <submittedName>
        <fullName evidence="2">Phosphotransferase</fullName>
    </submittedName>
</protein>
<feature type="domain" description="Aminoglycoside phosphotransferase" evidence="1">
    <location>
        <begin position="36"/>
        <end position="238"/>
    </location>
</feature>
<dbReference type="RefSeq" id="WP_202779920.1">
    <property type="nucleotide sequence ID" value="NZ_CP065425.1"/>
</dbReference>
<dbReference type="InterPro" id="IPR011009">
    <property type="entry name" value="Kinase-like_dom_sf"/>
</dbReference>
<dbReference type="Pfam" id="PF01636">
    <property type="entry name" value="APH"/>
    <property type="match status" value="1"/>
</dbReference>
<evidence type="ECO:0000259" key="1">
    <source>
        <dbReference type="Pfam" id="PF01636"/>
    </source>
</evidence>
<gene>
    <name evidence="2" type="ORF">I5776_07525</name>
</gene>
<dbReference type="SUPFAM" id="SSF56112">
    <property type="entry name" value="Protein kinase-like (PK-like)"/>
    <property type="match status" value="1"/>
</dbReference>
<evidence type="ECO:0000313" key="2">
    <source>
        <dbReference type="EMBL" id="QQZ10737.1"/>
    </source>
</evidence>
<keyword evidence="3" id="KW-1185">Reference proteome</keyword>
<dbReference type="PANTHER" id="PTHR39179">
    <property type="entry name" value="SPORE COAT PROTEIN I"/>
    <property type="match status" value="1"/>
</dbReference>
<dbReference type="InterPro" id="IPR002575">
    <property type="entry name" value="Aminoglycoside_PTrfase"/>
</dbReference>
<dbReference type="Proteomes" id="UP000595691">
    <property type="component" value="Chromosome"/>
</dbReference>
<accession>A0ABX7E7E2</accession>
<sequence>MTANRRSSGDEFEHRLLLYLTSLTGEKFLYVKKIKNGVWFCKTVKNTWVLKEFPTREKVENQLSLINLLFTNGFHLTYRFHPIHAKKVCFFENKIYGLIEFIKKGSSFSYQTKNNRIQAIELLSKFHKTTQLFVNEFSTKLSLFDQIEKWEARLKEFNSNIPQLKKFMPPYYIEVYVEWAKWSLHKLKQNKSYFDQQEKCVIHGDVAHHNFIYNFDQQLFLIDFDLIHVGSPVIDYLQFTNRILPFIEWSSHELQQMGIIKNLLNRKAFVIALIYPTDVLREWNRFIKTINTKEDKIQSLTYLKEITINQFEQRKSFVNEMINRI</sequence>
<evidence type="ECO:0000313" key="3">
    <source>
        <dbReference type="Proteomes" id="UP000595691"/>
    </source>
</evidence>
<dbReference type="EMBL" id="CP065425">
    <property type="protein sequence ID" value="QQZ10737.1"/>
    <property type="molecule type" value="Genomic_DNA"/>
</dbReference>
<name>A0ABX7E7E2_9BACI</name>
<dbReference type="PANTHER" id="PTHR39179:SF3">
    <property type="entry name" value="COTS-RELATED PROTEIN"/>
    <property type="match status" value="1"/>
</dbReference>
<reference evidence="2 3" key="1">
    <citation type="submission" date="2020-11" db="EMBL/GenBank/DDBJ databases">
        <title>Taxonomic evaluation of the Bacillus sporothermodurans group of bacteria based on whole genome sequences.</title>
        <authorList>
            <person name="Fiedler G."/>
            <person name="Herbstmann A.-D."/>
            <person name="Doll E."/>
            <person name="Wenning M."/>
            <person name="Brinks E."/>
            <person name="Kabisch J."/>
            <person name="Breitenwieser F."/>
            <person name="Lappann M."/>
            <person name="Boehnlein C."/>
            <person name="Franz C."/>
        </authorList>
    </citation>
    <scope>NUCLEOTIDE SEQUENCE [LARGE SCALE GENOMIC DNA]</scope>
    <source>
        <strain evidence="2 3">JCM 19841</strain>
    </source>
</reference>
<proteinExistence type="predicted"/>